<feature type="transmembrane region" description="Helical" evidence="1">
    <location>
        <begin position="127"/>
        <end position="150"/>
    </location>
</feature>
<dbReference type="OrthoDB" id="2617300at2"/>
<evidence type="ECO:0000313" key="3">
    <source>
        <dbReference type="Proteomes" id="UP000626244"/>
    </source>
</evidence>
<proteinExistence type="predicted"/>
<protein>
    <submittedName>
        <fullName evidence="2">Uncharacterized protein</fullName>
    </submittedName>
</protein>
<comment type="caution">
    <text evidence="2">The sequence shown here is derived from an EMBL/GenBank/DDBJ whole genome shotgun (WGS) entry which is preliminary data.</text>
</comment>
<dbReference type="Proteomes" id="UP000626244">
    <property type="component" value="Unassembled WGS sequence"/>
</dbReference>
<accession>A0A8J3AFS8</accession>
<dbReference type="EMBL" id="BMHB01000001">
    <property type="protein sequence ID" value="GGI11844.1"/>
    <property type="molecule type" value="Genomic_DNA"/>
</dbReference>
<feature type="transmembrane region" description="Helical" evidence="1">
    <location>
        <begin position="7"/>
        <end position="27"/>
    </location>
</feature>
<evidence type="ECO:0000256" key="1">
    <source>
        <dbReference type="SAM" id="Phobius"/>
    </source>
</evidence>
<dbReference type="AlphaFoldDB" id="A0A8J3AFS8"/>
<dbReference type="RefSeq" id="WP_087999211.1">
    <property type="nucleotide sequence ID" value="NZ_BMHB01000001.1"/>
</dbReference>
<keyword evidence="3" id="KW-1185">Reference proteome</keyword>
<evidence type="ECO:0000313" key="2">
    <source>
        <dbReference type="EMBL" id="GGI11844.1"/>
    </source>
</evidence>
<organism evidence="2 3">
    <name type="scientific">Gottfriedia solisilvae</name>
    <dbReference type="NCBI Taxonomy" id="1516104"/>
    <lineage>
        <taxon>Bacteria</taxon>
        <taxon>Bacillati</taxon>
        <taxon>Bacillota</taxon>
        <taxon>Bacilli</taxon>
        <taxon>Bacillales</taxon>
        <taxon>Bacillaceae</taxon>
        <taxon>Gottfriedia</taxon>
    </lineage>
</organism>
<reference evidence="3" key="1">
    <citation type="journal article" date="2019" name="Int. J. Syst. Evol. Microbiol.">
        <title>The Global Catalogue of Microorganisms (GCM) 10K type strain sequencing project: providing services to taxonomists for standard genome sequencing and annotation.</title>
        <authorList>
            <consortium name="The Broad Institute Genomics Platform"/>
            <consortium name="The Broad Institute Genome Sequencing Center for Infectious Disease"/>
            <person name="Wu L."/>
            <person name="Ma J."/>
        </authorList>
    </citation>
    <scope>NUCLEOTIDE SEQUENCE [LARGE SCALE GENOMIC DNA]</scope>
    <source>
        <strain evidence="3">CGMCC 1.14993</strain>
    </source>
</reference>
<feature type="transmembrane region" description="Helical" evidence="1">
    <location>
        <begin position="39"/>
        <end position="58"/>
    </location>
</feature>
<sequence>MKKREIFWSVSLFLSFLGFYLIENVFTIKPNVISGNGNLAILAILFFSPIFITSYFLTYKQARQIANNTKNRKIAVILSCFIVCFTVLIFILVDYTSELFVALGGTPSNPDSRIYRFGWFNQYTNSIYFNVYTFLLTHIMVVIVGILSFVRKNN</sequence>
<name>A0A8J3AFS8_9BACI</name>
<keyword evidence="1" id="KW-0812">Transmembrane</keyword>
<keyword evidence="1" id="KW-0472">Membrane</keyword>
<gene>
    <name evidence="2" type="ORF">GCM10007380_09880</name>
</gene>
<keyword evidence="1" id="KW-1133">Transmembrane helix</keyword>
<feature type="transmembrane region" description="Helical" evidence="1">
    <location>
        <begin position="74"/>
        <end position="93"/>
    </location>
</feature>